<reference evidence="1 2" key="1">
    <citation type="submission" date="2020-08" db="EMBL/GenBank/DDBJ databases">
        <title>Genomic Encyclopedia of Type Strains, Phase IV (KMG-IV): sequencing the most valuable type-strain genomes for metagenomic binning, comparative biology and taxonomic classification.</title>
        <authorList>
            <person name="Goeker M."/>
        </authorList>
    </citation>
    <scope>NUCLEOTIDE SEQUENCE [LARGE SCALE GENOMIC DNA]</scope>
    <source>
        <strain evidence="1 2">DSM 103679</strain>
    </source>
</reference>
<gene>
    <name evidence="1" type="ORF">HNP77_000772</name>
</gene>
<organism evidence="1 2">
    <name type="scientific">Treponema rectale</name>
    <dbReference type="NCBI Taxonomy" id="744512"/>
    <lineage>
        <taxon>Bacteria</taxon>
        <taxon>Pseudomonadati</taxon>
        <taxon>Spirochaetota</taxon>
        <taxon>Spirochaetia</taxon>
        <taxon>Spirochaetales</taxon>
        <taxon>Treponemataceae</taxon>
        <taxon>Treponema</taxon>
    </lineage>
</organism>
<dbReference type="AlphaFoldDB" id="A0A840SE16"/>
<accession>A0A840SE16</accession>
<protein>
    <submittedName>
        <fullName evidence="1">Uncharacterized protein</fullName>
    </submittedName>
</protein>
<name>A0A840SE16_9SPIR</name>
<evidence type="ECO:0000313" key="2">
    <source>
        <dbReference type="Proteomes" id="UP000578697"/>
    </source>
</evidence>
<dbReference type="EMBL" id="JACHFR010000001">
    <property type="protein sequence ID" value="MBB5218428.1"/>
    <property type="molecule type" value="Genomic_DNA"/>
</dbReference>
<proteinExistence type="predicted"/>
<dbReference type="Proteomes" id="UP000578697">
    <property type="component" value="Unassembled WGS sequence"/>
</dbReference>
<comment type="caution">
    <text evidence="1">The sequence shown here is derived from an EMBL/GenBank/DDBJ whole genome shotgun (WGS) entry which is preliminary data.</text>
</comment>
<sequence length="53" mass="6034">MQKFDKPTTGAFVLKASKADDFFKMKHRTSADAMARFDRFQSKKVSTKGCSKK</sequence>
<keyword evidence="2" id="KW-1185">Reference proteome</keyword>
<dbReference type="RefSeq" id="WP_184651847.1">
    <property type="nucleotide sequence ID" value="NZ_JACHFR010000001.1"/>
</dbReference>
<evidence type="ECO:0000313" key="1">
    <source>
        <dbReference type="EMBL" id="MBB5218428.1"/>
    </source>
</evidence>